<organism evidence="4">
    <name type="scientific">Caenorhabditis remanei</name>
    <name type="common">Caenorhabditis vulgaris</name>
    <dbReference type="NCBI Taxonomy" id="31234"/>
    <lineage>
        <taxon>Eukaryota</taxon>
        <taxon>Metazoa</taxon>
        <taxon>Ecdysozoa</taxon>
        <taxon>Nematoda</taxon>
        <taxon>Chromadorea</taxon>
        <taxon>Rhabditida</taxon>
        <taxon>Rhabditina</taxon>
        <taxon>Rhabditomorpha</taxon>
        <taxon>Rhabditoidea</taxon>
        <taxon>Rhabditidae</taxon>
        <taxon>Peloderinae</taxon>
        <taxon>Caenorhabditis</taxon>
    </lineage>
</organism>
<dbReference type="AlphaFoldDB" id="E3LCP6"/>
<gene>
    <name evidence="3" type="ORF">CRE_00436</name>
</gene>
<dbReference type="FunCoup" id="E3LCP6">
    <property type="interactions" value="2198"/>
</dbReference>
<dbReference type="Gene3D" id="3.30.160.60">
    <property type="entry name" value="Classic Zinc Finger"/>
    <property type="match status" value="1"/>
</dbReference>
<dbReference type="SMART" id="SM00355">
    <property type="entry name" value="ZnF_C2H2"/>
    <property type="match status" value="2"/>
</dbReference>
<sequence>MMSSNESLGNDLLFPDDPFISGVAFIHDNDNMFEDLFKDTLLFDQEMNNAMPIVNEEPTVELMEEDSLFNTMNLHDTVGIYGFNPLDSFDPFSTTDVTHDLLFSEERMNSQMDTVFDSQPGISTNVTPENVASVEVPEKIVDTVETLHQEDQKVAENNKYEFEQDHTAPTPAVTVAKTTTTISKSAVKNNIATKISRISSSQPSKLAAAFRNVKKIPYSTPTYVAYQQPAYKPTIPANGQTKTLYPVKVLPVMSKKQLPVRPVLSLDQMRKKIANRNPLYFPESQNQGTQAQPLENTDSNVPEPENKPICEENAKTGFDNDQVEVPVSTVGSVLKQANTFWKMSTFVPRDIASNFIKCNYCKQAFTTKLALEFHEVERHPYVFAFRCTLCDEIYSTIQVASKHLVGHHKTDAAPLMNNAIFGNDQNNESHLRNANRRISGMVWSFLSSYLQKTGKITGTAVEDRETIKLHARALFHSSAAKAINDNCNQTSPGHQSPADTATINDLLKITYIYGPFISRLRVDCMPADKVLHFSEPEMFEPEEDKPPKPTVPMVVFPPKKTIVFHPPPKAAAYKKTDYTLPPLQSQNLALIKEKKIPVFMPTTIVRPLTGNKKIKYQGTVKGQQVFKVKKIVKSQMPALVRRIDYSPSSLS</sequence>
<evidence type="ECO:0000313" key="4">
    <source>
        <dbReference type="Proteomes" id="UP000008281"/>
    </source>
</evidence>
<dbReference type="OMA" id="RISGMIF"/>
<reference evidence="3" key="1">
    <citation type="submission" date="2007-07" db="EMBL/GenBank/DDBJ databases">
        <title>PCAP assembly of the Caenorhabditis remanei genome.</title>
        <authorList>
            <consortium name="The Caenorhabditis remanei Sequencing Consortium"/>
            <person name="Wilson R.K."/>
        </authorList>
    </citation>
    <scope>NUCLEOTIDE SEQUENCE [LARGE SCALE GENOMIC DNA]</scope>
    <source>
        <strain evidence="3">PB4641</strain>
    </source>
</reference>
<evidence type="ECO:0000313" key="3">
    <source>
        <dbReference type="EMBL" id="EFO82407.1"/>
    </source>
</evidence>
<dbReference type="STRING" id="31234.E3LCP6"/>
<dbReference type="EMBL" id="DS268407">
    <property type="protein sequence ID" value="EFO82407.1"/>
    <property type="molecule type" value="Genomic_DNA"/>
</dbReference>
<feature type="region of interest" description="Disordered" evidence="1">
    <location>
        <begin position="278"/>
        <end position="305"/>
    </location>
</feature>
<feature type="domain" description="C2H2-type" evidence="2">
    <location>
        <begin position="358"/>
        <end position="379"/>
    </location>
</feature>
<dbReference type="HOGENOM" id="CLU_411167_0_0_1"/>
<name>E3LCP6_CAERE</name>
<keyword evidence="4" id="KW-1185">Reference proteome</keyword>
<accession>E3LCP6</accession>
<dbReference type="InParanoid" id="E3LCP6"/>
<protein>
    <recommendedName>
        <fullName evidence="2">C2H2-type domain-containing protein</fullName>
    </recommendedName>
</protein>
<dbReference type="PROSITE" id="PS00028">
    <property type="entry name" value="ZINC_FINGER_C2H2_1"/>
    <property type="match status" value="2"/>
</dbReference>
<feature type="compositionally biased region" description="Polar residues" evidence="1">
    <location>
        <begin position="283"/>
        <end position="300"/>
    </location>
</feature>
<evidence type="ECO:0000256" key="1">
    <source>
        <dbReference type="SAM" id="MobiDB-lite"/>
    </source>
</evidence>
<feature type="domain" description="C2H2-type" evidence="2">
    <location>
        <begin position="387"/>
        <end position="408"/>
    </location>
</feature>
<dbReference type="Proteomes" id="UP000008281">
    <property type="component" value="Unassembled WGS sequence"/>
</dbReference>
<dbReference type="OrthoDB" id="6077919at2759"/>
<dbReference type="InterPro" id="IPR013087">
    <property type="entry name" value="Znf_C2H2_type"/>
</dbReference>
<evidence type="ECO:0000259" key="2">
    <source>
        <dbReference type="PROSITE" id="PS00028"/>
    </source>
</evidence>
<dbReference type="eggNOG" id="ENOG502R92Z">
    <property type="taxonomic scope" value="Eukaryota"/>
</dbReference>
<proteinExistence type="predicted"/>